<dbReference type="Pfam" id="PF02935">
    <property type="entry name" value="COX7C"/>
    <property type="match status" value="1"/>
</dbReference>
<feature type="coiled-coil region" evidence="12">
    <location>
        <begin position="48"/>
        <end position="83"/>
    </location>
</feature>
<dbReference type="InterPro" id="IPR004202">
    <property type="entry name" value="COX7C/Cox8"/>
</dbReference>
<dbReference type="AlphaFoldDB" id="A0A8J7NY97"/>
<keyword evidence="10 13" id="KW-0472">Membrane</keyword>
<dbReference type="SUPFAM" id="SSF81427">
    <property type="entry name" value="Mitochondrial cytochrome c oxidase subunit VIIc (aka VIIIa)"/>
    <property type="match status" value="1"/>
</dbReference>
<evidence type="ECO:0000256" key="11">
    <source>
        <dbReference type="ARBA" id="ARBA00031140"/>
    </source>
</evidence>
<comment type="similarity">
    <text evidence="3">Belongs to the cytochrome c oxidase VIIc family.</text>
</comment>
<dbReference type="PANTHER" id="PTHR47510:SF3">
    <property type="entry name" value="ENDO_EXONUCLEASE_PHOSPHATASE DOMAIN-CONTAINING PROTEIN"/>
    <property type="match status" value="1"/>
</dbReference>
<name>A0A8J7NY97_ATRSP</name>
<protein>
    <recommendedName>
        <fullName evidence="4">Cytochrome c oxidase subunit 7C, mitochondrial</fullName>
    </recommendedName>
    <alternativeName>
        <fullName evidence="11">Cytochrome c oxidase polypeptide VIIc</fullName>
    </alternativeName>
</protein>
<reference evidence="14" key="1">
    <citation type="journal article" date="2021" name="Cell">
        <title>Tracing the genetic footprints of vertebrate landing in non-teleost ray-finned fishes.</title>
        <authorList>
            <person name="Bi X."/>
            <person name="Wang K."/>
            <person name="Yang L."/>
            <person name="Pan H."/>
            <person name="Jiang H."/>
            <person name="Wei Q."/>
            <person name="Fang M."/>
            <person name="Yu H."/>
            <person name="Zhu C."/>
            <person name="Cai Y."/>
            <person name="He Y."/>
            <person name="Gan X."/>
            <person name="Zeng H."/>
            <person name="Yu D."/>
            <person name="Zhu Y."/>
            <person name="Jiang H."/>
            <person name="Qiu Q."/>
            <person name="Yang H."/>
            <person name="Zhang Y.E."/>
            <person name="Wang W."/>
            <person name="Zhu M."/>
            <person name="He S."/>
            <person name="Zhang G."/>
        </authorList>
    </citation>
    <scope>NUCLEOTIDE SEQUENCE</scope>
    <source>
        <strain evidence="14">Allg_001</strain>
    </source>
</reference>
<keyword evidence="6" id="KW-0999">Mitochondrion inner membrane</keyword>
<feature type="transmembrane region" description="Helical" evidence="13">
    <location>
        <begin position="156"/>
        <end position="177"/>
    </location>
</feature>
<sequence length="184" mass="21606">MVDCVTDYINFCVDNTIPTKDLHCFPNNKPWITSDLKALLNDKKRHFRREDKEEVKRVQRELKQKLRESKEAYRRKVEDKLQRNRVRDVRSSMREITGFKQAGGATEGNLEMTNELNQFFNRFDSGPSVAHHPSPHSHTIALTARENLPFSVENKWRLLGMMVVFFGSGFTFPFIVVRHQLLKK</sequence>
<keyword evidence="8 13" id="KW-1133">Transmembrane helix</keyword>
<feature type="non-terminal residue" evidence="14">
    <location>
        <position position="1"/>
    </location>
</feature>
<dbReference type="CDD" id="cd00929">
    <property type="entry name" value="Cyt_c_Oxidase_VIIc"/>
    <property type="match status" value="1"/>
</dbReference>
<evidence type="ECO:0000313" key="14">
    <source>
        <dbReference type="EMBL" id="MBN3320364.1"/>
    </source>
</evidence>
<comment type="caution">
    <text evidence="14">The sequence shown here is derived from an EMBL/GenBank/DDBJ whole genome shotgun (WGS) entry which is preliminary data.</text>
</comment>
<dbReference type="Proteomes" id="UP000736164">
    <property type="component" value="Unassembled WGS sequence"/>
</dbReference>
<dbReference type="GO" id="GO:0045277">
    <property type="term" value="C:respiratory chain complex IV"/>
    <property type="evidence" value="ECO:0007669"/>
    <property type="project" value="InterPro"/>
</dbReference>
<evidence type="ECO:0000256" key="9">
    <source>
        <dbReference type="ARBA" id="ARBA00023128"/>
    </source>
</evidence>
<evidence type="ECO:0000256" key="10">
    <source>
        <dbReference type="ARBA" id="ARBA00023136"/>
    </source>
</evidence>
<evidence type="ECO:0000256" key="13">
    <source>
        <dbReference type="SAM" id="Phobius"/>
    </source>
</evidence>
<proteinExistence type="inferred from homology"/>
<evidence type="ECO:0000256" key="12">
    <source>
        <dbReference type="SAM" id="Coils"/>
    </source>
</evidence>
<keyword evidence="12" id="KW-0175">Coiled coil</keyword>
<dbReference type="FunFam" id="4.10.49.10:FF:000001">
    <property type="entry name" value="Cytochrome c oxidase subunit 7C"/>
    <property type="match status" value="1"/>
</dbReference>
<comment type="subcellular location">
    <subcellularLocation>
        <location evidence="1">Mitochondrion inner membrane</location>
        <topology evidence="1">Single-pass membrane protein</topology>
    </subcellularLocation>
</comment>
<feature type="non-terminal residue" evidence="14">
    <location>
        <position position="184"/>
    </location>
</feature>
<keyword evidence="9" id="KW-0496">Mitochondrion</keyword>
<keyword evidence="7" id="KW-0809">Transit peptide</keyword>
<dbReference type="GO" id="GO:0006123">
    <property type="term" value="P:mitochondrial electron transport, cytochrome c to oxygen"/>
    <property type="evidence" value="ECO:0007669"/>
    <property type="project" value="InterPro"/>
</dbReference>
<dbReference type="GO" id="GO:0005743">
    <property type="term" value="C:mitochondrial inner membrane"/>
    <property type="evidence" value="ECO:0007669"/>
    <property type="project" value="UniProtKB-SubCell"/>
</dbReference>
<dbReference type="EMBL" id="JAAWVO010051096">
    <property type="protein sequence ID" value="MBN3320364.1"/>
    <property type="molecule type" value="Genomic_DNA"/>
</dbReference>
<dbReference type="UniPathway" id="UPA00705"/>
<comment type="pathway">
    <text evidence="2">Energy metabolism; oxidative phosphorylation.</text>
</comment>
<dbReference type="PANTHER" id="PTHR47510">
    <property type="entry name" value="REVERSE TRANSCRIPTASE DOMAIN-CONTAINING PROTEIN"/>
    <property type="match status" value="1"/>
</dbReference>
<dbReference type="Gene3D" id="4.10.49.10">
    <property type="entry name" value="Cytochrome c oxidase subunit VIIc"/>
    <property type="match status" value="1"/>
</dbReference>
<evidence type="ECO:0000256" key="5">
    <source>
        <dbReference type="ARBA" id="ARBA00022692"/>
    </source>
</evidence>
<evidence type="ECO:0000256" key="2">
    <source>
        <dbReference type="ARBA" id="ARBA00004673"/>
    </source>
</evidence>
<evidence type="ECO:0000256" key="8">
    <source>
        <dbReference type="ARBA" id="ARBA00022989"/>
    </source>
</evidence>
<evidence type="ECO:0000256" key="1">
    <source>
        <dbReference type="ARBA" id="ARBA00004434"/>
    </source>
</evidence>
<evidence type="ECO:0000256" key="3">
    <source>
        <dbReference type="ARBA" id="ARBA00010514"/>
    </source>
</evidence>
<organism evidence="14 15">
    <name type="scientific">Atractosteus spatula</name>
    <name type="common">Alligator gar</name>
    <name type="synonym">Lepisosteus spatula</name>
    <dbReference type="NCBI Taxonomy" id="7917"/>
    <lineage>
        <taxon>Eukaryota</taxon>
        <taxon>Metazoa</taxon>
        <taxon>Chordata</taxon>
        <taxon>Craniata</taxon>
        <taxon>Vertebrata</taxon>
        <taxon>Euteleostomi</taxon>
        <taxon>Actinopterygii</taxon>
        <taxon>Neopterygii</taxon>
        <taxon>Holostei</taxon>
        <taxon>Semionotiformes</taxon>
        <taxon>Lepisosteidae</taxon>
        <taxon>Atractosteus</taxon>
    </lineage>
</organism>
<keyword evidence="5 13" id="KW-0812">Transmembrane</keyword>
<gene>
    <name evidence="14" type="primary">Cox7c</name>
    <name evidence="14" type="ORF">GTO95_0010941</name>
</gene>
<keyword evidence="15" id="KW-1185">Reference proteome</keyword>
<evidence type="ECO:0000256" key="6">
    <source>
        <dbReference type="ARBA" id="ARBA00022792"/>
    </source>
</evidence>
<accession>A0A8J7NY97</accession>
<evidence type="ECO:0000313" key="15">
    <source>
        <dbReference type="Proteomes" id="UP000736164"/>
    </source>
</evidence>
<evidence type="ECO:0000256" key="7">
    <source>
        <dbReference type="ARBA" id="ARBA00022946"/>
    </source>
</evidence>
<dbReference type="InterPro" id="IPR036636">
    <property type="entry name" value="COX7C/Cox8_sf"/>
</dbReference>
<evidence type="ECO:0000256" key="4">
    <source>
        <dbReference type="ARBA" id="ARBA00017004"/>
    </source>
</evidence>